<evidence type="ECO:0000313" key="3">
    <source>
        <dbReference type="Proteomes" id="UP000324326"/>
    </source>
</evidence>
<reference evidence="2 3" key="1">
    <citation type="submission" date="2018-08" db="EMBL/GenBank/DDBJ databases">
        <title>Bacillus phenotypic plasticity.</title>
        <authorList>
            <person name="Hurtado E."/>
        </authorList>
    </citation>
    <scope>NUCLEOTIDE SEQUENCE [LARGE SCALE GENOMIC DNA]</scope>
    <source>
        <strain evidence="2 3">427</strain>
    </source>
</reference>
<accession>A0A5M8RV60</accession>
<name>A0A5M8RV60_9BACI</name>
<dbReference type="Proteomes" id="UP000324326">
    <property type="component" value="Unassembled WGS sequence"/>
</dbReference>
<sequence length="91" mass="10774">MNRPYFDELFPHADLKGRLAPKNHRHEAVAQNMEDRHGRKNEQKGPKEFRDILKSEHPITLSVFNERLFFKKLPHLPLFKPVNMSIAQKCL</sequence>
<evidence type="ECO:0000256" key="1">
    <source>
        <dbReference type="SAM" id="MobiDB-lite"/>
    </source>
</evidence>
<gene>
    <name evidence="2" type="ORF">DX927_09265</name>
</gene>
<feature type="compositionally biased region" description="Basic and acidic residues" evidence="1">
    <location>
        <begin position="33"/>
        <end position="51"/>
    </location>
</feature>
<evidence type="ECO:0000313" key="2">
    <source>
        <dbReference type="EMBL" id="KAA6451006.1"/>
    </source>
</evidence>
<organism evidence="2 3">
    <name type="scientific">Bacillus swezeyi</name>
    <dbReference type="NCBI Taxonomy" id="1925020"/>
    <lineage>
        <taxon>Bacteria</taxon>
        <taxon>Bacillati</taxon>
        <taxon>Bacillota</taxon>
        <taxon>Bacilli</taxon>
        <taxon>Bacillales</taxon>
        <taxon>Bacillaceae</taxon>
        <taxon>Bacillus</taxon>
    </lineage>
</organism>
<comment type="caution">
    <text evidence="2">The sequence shown here is derived from an EMBL/GenBank/DDBJ whole genome shotgun (WGS) entry which is preliminary data.</text>
</comment>
<dbReference type="AlphaFoldDB" id="A0A5M8RV60"/>
<proteinExistence type="predicted"/>
<feature type="region of interest" description="Disordered" evidence="1">
    <location>
        <begin position="30"/>
        <end position="51"/>
    </location>
</feature>
<protein>
    <submittedName>
        <fullName evidence="2">Uncharacterized protein</fullName>
    </submittedName>
</protein>
<dbReference type="EMBL" id="QSND01000002">
    <property type="protein sequence ID" value="KAA6451006.1"/>
    <property type="molecule type" value="Genomic_DNA"/>
</dbReference>